<dbReference type="InterPro" id="IPR025672">
    <property type="entry name" value="Sigma_reg_C_dom"/>
</dbReference>
<feature type="domain" description="Sigma factor regulator C-terminal" evidence="1">
    <location>
        <begin position="141"/>
        <end position="304"/>
    </location>
</feature>
<evidence type="ECO:0000313" key="2">
    <source>
        <dbReference type="EMBL" id="NMO96434.1"/>
    </source>
</evidence>
<sequence length="313" mass="35474">MYLGALHIYFNQTQVRGDFFRSVISIVELNEDGLQVEKSVTGPFEVTPFLSQKANLKLFREVGDRQVIVGEVHAKKTITGHMSYKISHDGRYLNENDGPRFILPYSAVKDPEALENNEQIQSEKSRLSNNEERIEPDLTRLSSIEDGYVAELSFSTQTLMPPGELIKLLQGYDVRVTGMPVFAGELAAFETPYSMGCCNGGPEYEVPHLTLRPKAIFENHELSMWQSSIRPSDGENMTSHVELLLSNLEWMMASNSYNGEDIDEQRLAYLEENGVQVYGATVTGPVRELEKLKAQPEFRNFQLGPIEIWSWDK</sequence>
<keyword evidence="3" id="KW-1185">Reference proteome</keyword>
<dbReference type="Pfam" id="PF13791">
    <property type="entry name" value="Sigma_reg_C"/>
    <property type="match status" value="1"/>
</dbReference>
<comment type="caution">
    <text evidence="2">The sequence shown here is derived from an EMBL/GenBank/DDBJ whole genome shotgun (WGS) entry which is preliminary data.</text>
</comment>
<dbReference type="Proteomes" id="UP000565468">
    <property type="component" value="Unassembled WGS sequence"/>
</dbReference>
<protein>
    <recommendedName>
        <fullName evidence="1">Sigma factor regulator C-terminal domain-containing protein</fullName>
    </recommendedName>
</protein>
<proteinExistence type="predicted"/>
<reference evidence="2 3" key="1">
    <citation type="submission" date="2020-04" db="EMBL/GenBank/DDBJ databases">
        <title>Paenibacillus algicola sp. nov., a novel marine bacterium producing alginate lyase.</title>
        <authorList>
            <person name="Huang H."/>
        </authorList>
    </citation>
    <scope>NUCLEOTIDE SEQUENCE [LARGE SCALE GENOMIC DNA]</scope>
    <source>
        <strain evidence="2 3">L7-75</strain>
    </source>
</reference>
<name>A0A848MAD4_PAELE</name>
<dbReference type="EMBL" id="JABBPN010000009">
    <property type="protein sequence ID" value="NMO96434.1"/>
    <property type="molecule type" value="Genomic_DNA"/>
</dbReference>
<organism evidence="2 3">
    <name type="scientific">Paenibacillus lemnae</name>
    <dbReference type="NCBI Taxonomy" id="1330551"/>
    <lineage>
        <taxon>Bacteria</taxon>
        <taxon>Bacillati</taxon>
        <taxon>Bacillota</taxon>
        <taxon>Bacilli</taxon>
        <taxon>Bacillales</taxon>
        <taxon>Paenibacillaceae</taxon>
        <taxon>Paenibacillus</taxon>
    </lineage>
</organism>
<gene>
    <name evidence="2" type="ORF">HII30_11690</name>
</gene>
<evidence type="ECO:0000259" key="1">
    <source>
        <dbReference type="Pfam" id="PF13791"/>
    </source>
</evidence>
<evidence type="ECO:0000313" key="3">
    <source>
        <dbReference type="Proteomes" id="UP000565468"/>
    </source>
</evidence>
<dbReference type="AlphaFoldDB" id="A0A848MAD4"/>
<accession>A0A848MAD4</accession>